<evidence type="ECO:0000259" key="1">
    <source>
        <dbReference type="Pfam" id="PF01261"/>
    </source>
</evidence>
<dbReference type="Proteomes" id="UP001500962">
    <property type="component" value="Unassembled WGS sequence"/>
</dbReference>
<reference evidence="2" key="1">
    <citation type="journal article" date="2014" name="Int. J. Syst. Evol. Microbiol.">
        <title>Complete genome sequence of Corynebacterium casei LMG S-19264T (=DSM 44701T), isolated from a smear-ripened cheese.</title>
        <authorList>
            <consortium name="US DOE Joint Genome Institute (JGI-PGF)"/>
            <person name="Walter F."/>
            <person name="Albersmeier A."/>
            <person name="Kalinowski J."/>
            <person name="Ruckert C."/>
        </authorList>
    </citation>
    <scope>NUCLEOTIDE SEQUENCE</scope>
    <source>
        <strain evidence="2">JCM 12289</strain>
    </source>
</reference>
<dbReference type="GO" id="GO:0016853">
    <property type="term" value="F:isomerase activity"/>
    <property type="evidence" value="ECO:0007669"/>
    <property type="project" value="UniProtKB-KW"/>
</dbReference>
<gene>
    <name evidence="2" type="ORF">GCM10008985_33860</name>
</gene>
<reference evidence="2" key="2">
    <citation type="submission" date="2023-12" db="EMBL/GenBank/DDBJ databases">
        <authorList>
            <person name="Sun Q."/>
            <person name="Inoue M."/>
        </authorList>
    </citation>
    <scope>NUCLEOTIDE SEQUENCE</scope>
    <source>
        <strain evidence="2">JCM 12289</strain>
    </source>
</reference>
<accession>A0AAV3SLL8</accession>
<organism evidence="2 3">
    <name type="scientific">Halococcus dombrowskii</name>
    <dbReference type="NCBI Taxonomy" id="179637"/>
    <lineage>
        <taxon>Archaea</taxon>
        <taxon>Methanobacteriati</taxon>
        <taxon>Methanobacteriota</taxon>
        <taxon>Stenosarchaea group</taxon>
        <taxon>Halobacteria</taxon>
        <taxon>Halobacteriales</taxon>
        <taxon>Halococcaceae</taxon>
        <taxon>Halococcus</taxon>
    </lineage>
</organism>
<dbReference type="SUPFAM" id="SSF51658">
    <property type="entry name" value="Xylose isomerase-like"/>
    <property type="match status" value="1"/>
</dbReference>
<protein>
    <submittedName>
        <fullName evidence="2">Sugar phosphate isomerase/epimerase</fullName>
    </submittedName>
</protein>
<dbReference type="Gene3D" id="3.20.20.150">
    <property type="entry name" value="Divalent-metal-dependent TIM barrel enzymes"/>
    <property type="match status" value="1"/>
</dbReference>
<name>A0AAV3SLL8_HALDO</name>
<dbReference type="PANTHER" id="PTHR12110">
    <property type="entry name" value="HYDROXYPYRUVATE ISOMERASE"/>
    <property type="match status" value="1"/>
</dbReference>
<dbReference type="PANTHER" id="PTHR12110:SF21">
    <property type="entry name" value="XYLOSE ISOMERASE-LIKE TIM BARREL DOMAIN-CONTAINING PROTEIN"/>
    <property type="match status" value="1"/>
</dbReference>
<keyword evidence="2" id="KW-0413">Isomerase</keyword>
<dbReference type="InterPro" id="IPR036237">
    <property type="entry name" value="Xyl_isomerase-like_sf"/>
</dbReference>
<comment type="caution">
    <text evidence="2">The sequence shown here is derived from an EMBL/GenBank/DDBJ whole genome shotgun (WGS) entry which is preliminary data.</text>
</comment>
<feature type="domain" description="Xylose isomerase-like TIM barrel" evidence="1">
    <location>
        <begin position="30"/>
        <end position="289"/>
    </location>
</feature>
<dbReference type="InterPro" id="IPR013022">
    <property type="entry name" value="Xyl_isomerase-like_TIM-brl"/>
</dbReference>
<proteinExistence type="predicted"/>
<sequence>MFREAGPAFVMVELAFSTNAYTRHALPDAVERIADHGYAGVEILGDEPHAYFPDFGEDDREELSNTLDSTGLAVSNINANTATGYYDDAPPSSFFDPSVVTADNEEREWRIDYTKRAIDLAAEVGAPAVCLATGRPLPGNPPEQAYEYLLDSLGTICEYAAEHDVEVGIEYEPELLVECTEEVLELIEDVDHDTLGVNLDVGHAAVYGEDPAETIRRCAGHITGVHLEDIVGGVRGKHYHRIPGEGDLDFRAIFDALDGIGYEGFATLELYTYPDEPDRAASEAHEALSSYC</sequence>
<dbReference type="InterPro" id="IPR050312">
    <property type="entry name" value="IolE/XylAMocC-like"/>
</dbReference>
<evidence type="ECO:0000313" key="3">
    <source>
        <dbReference type="Proteomes" id="UP001500962"/>
    </source>
</evidence>
<evidence type="ECO:0000313" key="2">
    <source>
        <dbReference type="EMBL" id="GAA0474567.1"/>
    </source>
</evidence>
<dbReference type="AlphaFoldDB" id="A0AAV3SLL8"/>
<dbReference type="Pfam" id="PF01261">
    <property type="entry name" value="AP_endonuc_2"/>
    <property type="match status" value="1"/>
</dbReference>
<dbReference type="EMBL" id="BAAADN010000075">
    <property type="protein sequence ID" value="GAA0474567.1"/>
    <property type="molecule type" value="Genomic_DNA"/>
</dbReference>